<proteinExistence type="predicted"/>
<protein>
    <submittedName>
        <fullName evidence="1">Unannotated protein</fullName>
    </submittedName>
</protein>
<evidence type="ECO:0000313" key="1">
    <source>
        <dbReference type="EMBL" id="CAB5038210.1"/>
    </source>
</evidence>
<gene>
    <name evidence="1" type="ORF">UFOPK4173_01503</name>
</gene>
<organism evidence="1">
    <name type="scientific">freshwater metagenome</name>
    <dbReference type="NCBI Taxonomy" id="449393"/>
    <lineage>
        <taxon>unclassified sequences</taxon>
        <taxon>metagenomes</taxon>
        <taxon>ecological metagenomes</taxon>
    </lineage>
</organism>
<accession>A0A6J7SCS9</accession>
<dbReference type="EMBL" id="CAFBPW010000205">
    <property type="protein sequence ID" value="CAB5038210.1"/>
    <property type="molecule type" value="Genomic_DNA"/>
</dbReference>
<reference evidence="1" key="1">
    <citation type="submission" date="2020-05" db="EMBL/GenBank/DDBJ databases">
        <authorList>
            <person name="Chiriac C."/>
            <person name="Salcher M."/>
            <person name="Ghai R."/>
            <person name="Kavagutti S V."/>
        </authorList>
    </citation>
    <scope>NUCLEOTIDE SEQUENCE</scope>
</reference>
<dbReference type="AlphaFoldDB" id="A0A6J7SCS9"/>
<sequence>MIQVRPHGSAIVLECAFPIDSADAFGGNPELVATAGAEGAGLLPVIRTASGNLRQGDVLLLMTDALAQWAITQDSLGQAPWTLLLGLTQPEIGPLAIQERATGAMIDDDVSLVRVALA</sequence>
<name>A0A6J7SCS9_9ZZZZ</name>